<comment type="subcellular location">
    <subcellularLocation>
        <location evidence="1">Membrane</location>
        <topology evidence="1">Multi-pass membrane protein</topology>
    </subcellularLocation>
</comment>
<dbReference type="PROSITE" id="PS51292">
    <property type="entry name" value="ZF_RING_CH"/>
    <property type="match status" value="1"/>
</dbReference>
<dbReference type="SUPFAM" id="SSF57850">
    <property type="entry name" value="RING/U-box"/>
    <property type="match status" value="1"/>
</dbReference>
<dbReference type="InterPro" id="IPR013083">
    <property type="entry name" value="Znf_RING/FYVE/PHD"/>
</dbReference>
<evidence type="ECO:0000256" key="5">
    <source>
        <dbReference type="ARBA" id="ARBA00022771"/>
    </source>
</evidence>
<evidence type="ECO:0000256" key="4">
    <source>
        <dbReference type="ARBA" id="ARBA00022723"/>
    </source>
</evidence>
<dbReference type="PANTHER" id="PTHR46065:SF3">
    <property type="entry name" value="FI20425P1"/>
    <property type="match status" value="1"/>
</dbReference>
<organism evidence="12 13">
    <name type="scientific">Amblyomma americanum</name>
    <name type="common">Lone star tick</name>
    <dbReference type="NCBI Taxonomy" id="6943"/>
    <lineage>
        <taxon>Eukaryota</taxon>
        <taxon>Metazoa</taxon>
        <taxon>Ecdysozoa</taxon>
        <taxon>Arthropoda</taxon>
        <taxon>Chelicerata</taxon>
        <taxon>Arachnida</taxon>
        <taxon>Acari</taxon>
        <taxon>Parasitiformes</taxon>
        <taxon>Ixodida</taxon>
        <taxon>Ixodoidea</taxon>
        <taxon>Ixodidae</taxon>
        <taxon>Amblyomminae</taxon>
        <taxon>Amblyomma</taxon>
    </lineage>
</organism>
<evidence type="ECO:0000256" key="3">
    <source>
        <dbReference type="ARBA" id="ARBA00022692"/>
    </source>
</evidence>
<evidence type="ECO:0000313" key="13">
    <source>
        <dbReference type="Proteomes" id="UP001321473"/>
    </source>
</evidence>
<evidence type="ECO:0000313" key="12">
    <source>
        <dbReference type="EMBL" id="KAK8782951.1"/>
    </source>
</evidence>
<keyword evidence="6" id="KW-0833">Ubl conjugation pathway</keyword>
<keyword evidence="2" id="KW-0808">Transferase</keyword>
<dbReference type="EMBL" id="JARKHS020006088">
    <property type="protein sequence ID" value="KAK8782951.1"/>
    <property type="molecule type" value="Genomic_DNA"/>
</dbReference>
<evidence type="ECO:0000256" key="1">
    <source>
        <dbReference type="ARBA" id="ARBA00004141"/>
    </source>
</evidence>
<proteinExistence type="predicted"/>
<protein>
    <recommendedName>
        <fullName evidence="11">RING-CH-type domain-containing protein</fullName>
    </recommendedName>
</protein>
<dbReference type="GO" id="GO:0004842">
    <property type="term" value="F:ubiquitin-protein transferase activity"/>
    <property type="evidence" value="ECO:0007669"/>
    <property type="project" value="TreeGrafter"/>
</dbReference>
<name>A0AAQ4F7Y8_AMBAM</name>
<dbReference type="PANTHER" id="PTHR46065">
    <property type="entry name" value="E3 UBIQUITIN-PROTEIN LIGASE MARCH 2/3 FAMILY MEMBER"/>
    <property type="match status" value="1"/>
</dbReference>
<dbReference type="Gene3D" id="3.30.40.10">
    <property type="entry name" value="Zinc/RING finger domain, C3HC4 (zinc finger)"/>
    <property type="match status" value="1"/>
</dbReference>
<feature type="transmembrane region" description="Helical" evidence="10">
    <location>
        <begin position="96"/>
        <end position="119"/>
    </location>
</feature>
<reference evidence="12 13" key="1">
    <citation type="journal article" date="2023" name="Arcadia Sci">
        <title>De novo assembly of a long-read Amblyomma americanum tick genome.</title>
        <authorList>
            <person name="Chou S."/>
            <person name="Poskanzer K.E."/>
            <person name="Rollins M."/>
            <person name="Thuy-Boun P.S."/>
        </authorList>
    </citation>
    <scope>NUCLEOTIDE SEQUENCE [LARGE SCALE GENOMIC DNA]</scope>
    <source>
        <strain evidence="12">F_SG_1</strain>
        <tissue evidence="12">Salivary glands</tissue>
    </source>
</reference>
<keyword evidence="13" id="KW-1185">Reference proteome</keyword>
<dbReference type="GO" id="GO:0016567">
    <property type="term" value="P:protein ubiquitination"/>
    <property type="evidence" value="ECO:0007669"/>
    <property type="project" value="TreeGrafter"/>
</dbReference>
<evidence type="ECO:0000259" key="11">
    <source>
        <dbReference type="PROSITE" id="PS51292"/>
    </source>
</evidence>
<dbReference type="InterPro" id="IPR011016">
    <property type="entry name" value="Znf_RING-CH"/>
</dbReference>
<sequence length="201" mass="23053">MDSMSAASAGPSSKDSRPDDVDICRICFRGVSCGSLLQPCMCRGSIGFAHKPCMERWVSERREEECNICHYNYPILRKSRTFCELLRHPEGRKEPLVYALLGIIFSLSLLHVFAFAWLLTVRMWGRLPWMYQIANAAALVAQAFLWSVFPFVAFRMAWESSCRWCLLNAELRILLPEESDDIRPPRAGLAYRARKTTLARN</sequence>
<keyword evidence="7" id="KW-0862">Zinc</keyword>
<keyword evidence="8 10" id="KW-1133">Transmembrane helix</keyword>
<evidence type="ECO:0000256" key="6">
    <source>
        <dbReference type="ARBA" id="ARBA00022786"/>
    </source>
</evidence>
<keyword evidence="4" id="KW-0479">Metal-binding</keyword>
<feature type="transmembrane region" description="Helical" evidence="10">
    <location>
        <begin position="131"/>
        <end position="154"/>
    </location>
</feature>
<evidence type="ECO:0000256" key="8">
    <source>
        <dbReference type="ARBA" id="ARBA00022989"/>
    </source>
</evidence>
<evidence type="ECO:0000256" key="2">
    <source>
        <dbReference type="ARBA" id="ARBA00022679"/>
    </source>
</evidence>
<dbReference type="Pfam" id="PF12906">
    <property type="entry name" value="RINGv"/>
    <property type="match status" value="1"/>
</dbReference>
<keyword evidence="5" id="KW-0863">Zinc-finger</keyword>
<dbReference type="AlphaFoldDB" id="A0AAQ4F7Y8"/>
<dbReference type="SMART" id="SM00744">
    <property type="entry name" value="RINGv"/>
    <property type="match status" value="1"/>
</dbReference>
<gene>
    <name evidence="12" type="ORF">V5799_015705</name>
</gene>
<evidence type="ECO:0000256" key="10">
    <source>
        <dbReference type="SAM" id="Phobius"/>
    </source>
</evidence>
<dbReference type="GO" id="GO:0008270">
    <property type="term" value="F:zinc ion binding"/>
    <property type="evidence" value="ECO:0007669"/>
    <property type="project" value="UniProtKB-KW"/>
</dbReference>
<keyword evidence="9 10" id="KW-0472">Membrane</keyword>
<keyword evidence="3 10" id="KW-0812">Transmembrane</keyword>
<feature type="domain" description="RING-CH-type" evidence="11">
    <location>
        <begin position="16"/>
        <end position="76"/>
    </location>
</feature>
<dbReference type="Proteomes" id="UP001321473">
    <property type="component" value="Unassembled WGS sequence"/>
</dbReference>
<accession>A0AAQ4F7Y8</accession>
<evidence type="ECO:0000256" key="9">
    <source>
        <dbReference type="ARBA" id="ARBA00023136"/>
    </source>
</evidence>
<comment type="caution">
    <text evidence="12">The sequence shown here is derived from an EMBL/GenBank/DDBJ whole genome shotgun (WGS) entry which is preliminary data.</text>
</comment>
<evidence type="ECO:0000256" key="7">
    <source>
        <dbReference type="ARBA" id="ARBA00022833"/>
    </source>
</evidence>
<dbReference type="GO" id="GO:0016020">
    <property type="term" value="C:membrane"/>
    <property type="evidence" value="ECO:0007669"/>
    <property type="project" value="UniProtKB-SubCell"/>
</dbReference>